<dbReference type="AlphaFoldDB" id="D6RQE2"/>
<dbReference type="RefSeq" id="XP_002910252.1">
    <property type="nucleotide sequence ID" value="XM_002910206.1"/>
</dbReference>
<dbReference type="InParanoid" id="D6RQE2"/>
<accession>D6RQE2</accession>
<comment type="caution">
    <text evidence="1">The sequence shown here is derived from an EMBL/GenBank/DDBJ whole genome shotgun (WGS) entry which is preliminary data.</text>
</comment>
<organism evidence="1 2">
    <name type="scientific">Coprinopsis cinerea (strain Okayama-7 / 130 / ATCC MYA-4618 / FGSC 9003)</name>
    <name type="common">Inky cap fungus</name>
    <name type="synonym">Hormographiella aspergillata</name>
    <dbReference type="NCBI Taxonomy" id="240176"/>
    <lineage>
        <taxon>Eukaryota</taxon>
        <taxon>Fungi</taxon>
        <taxon>Dikarya</taxon>
        <taxon>Basidiomycota</taxon>
        <taxon>Agaricomycotina</taxon>
        <taxon>Agaricomycetes</taxon>
        <taxon>Agaricomycetidae</taxon>
        <taxon>Agaricales</taxon>
        <taxon>Agaricineae</taxon>
        <taxon>Psathyrellaceae</taxon>
        <taxon>Coprinopsis</taxon>
    </lineage>
</organism>
<gene>
    <name evidence="1" type="ORF">CC1G_15681</name>
</gene>
<dbReference type="GeneID" id="9379665"/>
<dbReference type="VEuPathDB" id="FungiDB:CC1G_15681"/>
<keyword evidence="2" id="KW-1185">Reference proteome</keyword>
<dbReference type="HOGENOM" id="CLU_2073012_0_0_1"/>
<sequence length="118" mass="13055">MSAFLGRVVFRGRLLLVPPPLLSYSLPVSRTLLVYKHSTNLFFVIVDVRGHQGGLRDSYGESDHRITCDLLSSAPWTPGTTRSSLLFCHPPPPPPPPPPFHGRPLVEVWETPVTVFAS</sequence>
<reference evidence="1 2" key="1">
    <citation type="journal article" date="2010" name="Proc. Natl. Acad. Sci. U.S.A.">
        <title>Insights into evolution of multicellular fungi from the assembled chromosomes of the mushroom Coprinopsis cinerea (Coprinus cinereus).</title>
        <authorList>
            <person name="Stajich J.E."/>
            <person name="Wilke S.K."/>
            <person name="Ahren D."/>
            <person name="Au C.H."/>
            <person name="Birren B.W."/>
            <person name="Borodovsky M."/>
            <person name="Burns C."/>
            <person name="Canback B."/>
            <person name="Casselton L.A."/>
            <person name="Cheng C.K."/>
            <person name="Deng J."/>
            <person name="Dietrich F.S."/>
            <person name="Fargo D.C."/>
            <person name="Farman M.L."/>
            <person name="Gathman A.C."/>
            <person name="Goldberg J."/>
            <person name="Guigo R."/>
            <person name="Hoegger P.J."/>
            <person name="Hooker J.B."/>
            <person name="Huggins A."/>
            <person name="James T.Y."/>
            <person name="Kamada T."/>
            <person name="Kilaru S."/>
            <person name="Kodira C."/>
            <person name="Kues U."/>
            <person name="Kupfer D."/>
            <person name="Kwan H.S."/>
            <person name="Lomsadze A."/>
            <person name="Li W."/>
            <person name="Lilly W.W."/>
            <person name="Ma L.J."/>
            <person name="Mackey A.J."/>
            <person name="Manning G."/>
            <person name="Martin F."/>
            <person name="Muraguchi H."/>
            <person name="Natvig D.O."/>
            <person name="Palmerini H."/>
            <person name="Ramesh M.A."/>
            <person name="Rehmeyer C.J."/>
            <person name="Roe B.A."/>
            <person name="Shenoy N."/>
            <person name="Stanke M."/>
            <person name="Ter-Hovhannisyan V."/>
            <person name="Tunlid A."/>
            <person name="Velagapudi R."/>
            <person name="Vision T.J."/>
            <person name="Zeng Q."/>
            <person name="Zolan M.E."/>
            <person name="Pukkila P.J."/>
        </authorList>
    </citation>
    <scope>NUCLEOTIDE SEQUENCE [LARGE SCALE GENOMIC DNA]</scope>
    <source>
        <strain evidence="2">Okayama-7 / 130 / ATCC MYA-4618 / FGSC 9003</strain>
    </source>
</reference>
<dbReference type="Proteomes" id="UP000001861">
    <property type="component" value="Unassembled WGS sequence"/>
</dbReference>
<dbReference type="KEGG" id="cci:CC1G_15681"/>
<evidence type="ECO:0000313" key="2">
    <source>
        <dbReference type="Proteomes" id="UP000001861"/>
    </source>
</evidence>
<proteinExistence type="predicted"/>
<evidence type="ECO:0000313" key="1">
    <source>
        <dbReference type="EMBL" id="EFI26758.1"/>
    </source>
</evidence>
<name>D6RQE2_COPC7</name>
<dbReference type="EMBL" id="AACS02000011">
    <property type="protein sequence ID" value="EFI26758.1"/>
    <property type="molecule type" value="Genomic_DNA"/>
</dbReference>
<protein>
    <submittedName>
        <fullName evidence="1">Uncharacterized protein</fullName>
    </submittedName>
</protein>